<dbReference type="InterPro" id="IPR020846">
    <property type="entry name" value="MFS_dom"/>
</dbReference>
<dbReference type="PROSITE" id="PS50850">
    <property type="entry name" value="MFS"/>
    <property type="match status" value="1"/>
</dbReference>
<evidence type="ECO:0000256" key="3">
    <source>
        <dbReference type="ARBA" id="ARBA00022989"/>
    </source>
</evidence>
<keyword evidence="2 6" id="KW-0812">Transmembrane</keyword>
<evidence type="ECO:0000256" key="2">
    <source>
        <dbReference type="ARBA" id="ARBA00022692"/>
    </source>
</evidence>
<dbReference type="EMBL" id="GL996521">
    <property type="protein sequence ID" value="EGV64246.1"/>
    <property type="molecule type" value="Genomic_DNA"/>
</dbReference>
<feature type="transmembrane region" description="Helical" evidence="6">
    <location>
        <begin position="281"/>
        <end position="303"/>
    </location>
</feature>
<dbReference type="OrthoDB" id="3936150at2759"/>
<dbReference type="SUPFAM" id="SSF103473">
    <property type="entry name" value="MFS general substrate transporter"/>
    <property type="match status" value="1"/>
</dbReference>
<comment type="subcellular location">
    <subcellularLocation>
        <location evidence="1">Membrane</location>
        <topology evidence="1">Multi-pass membrane protein</topology>
    </subcellularLocation>
</comment>
<feature type="transmembrane region" description="Helical" evidence="6">
    <location>
        <begin position="381"/>
        <end position="406"/>
    </location>
</feature>
<dbReference type="CDD" id="cd17323">
    <property type="entry name" value="MFS_Tpo1_MDR_like"/>
    <property type="match status" value="1"/>
</dbReference>
<feature type="region of interest" description="Disordered" evidence="5">
    <location>
        <begin position="1"/>
        <end position="47"/>
    </location>
</feature>
<dbReference type="FunFam" id="1.20.1250.20:FF:000011">
    <property type="entry name" value="MFS multidrug transporter, putative"/>
    <property type="match status" value="1"/>
</dbReference>
<dbReference type="PANTHER" id="PTHR23502">
    <property type="entry name" value="MAJOR FACILITATOR SUPERFAMILY"/>
    <property type="match status" value="1"/>
</dbReference>
<evidence type="ECO:0000256" key="6">
    <source>
        <dbReference type="SAM" id="Phobius"/>
    </source>
</evidence>
<proteinExistence type="predicted"/>
<dbReference type="Pfam" id="PF07690">
    <property type="entry name" value="MFS_1"/>
    <property type="match status" value="1"/>
</dbReference>
<evidence type="ECO:0000256" key="1">
    <source>
        <dbReference type="ARBA" id="ARBA00004141"/>
    </source>
</evidence>
<dbReference type="GO" id="GO:0016020">
    <property type="term" value="C:membrane"/>
    <property type="evidence" value="ECO:0007669"/>
    <property type="project" value="UniProtKB-SubCell"/>
</dbReference>
<dbReference type="GO" id="GO:0022857">
    <property type="term" value="F:transmembrane transporter activity"/>
    <property type="evidence" value="ECO:0007669"/>
    <property type="project" value="InterPro"/>
</dbReference>
<dbReference type="HOGENOM" id="CLU_008455_1_3_1"/>
<feature type="transmembrane region" description="Helical" evidence="6">
    <location>
        <begin position="467"/>
        <end position="486"/>
    </location>
</feature>
<feature type="transmembrane region" description="Helical" evidence="6">
    <location>
        <begin position="526"/>
        <end position="548"/>
    </location>
</feature>
<feature type="transmembrane region" description="Helical" evidence="6">
    <location>
        <begin position="426"/>
        <end position="446"/>
    </location>
</feature>
<gene>
    <name evidence="8" type="ORF">CANTEDRAFT_113823</name>
</gene>
<feature type="transmembrane region" description="Helical" evidence="6">
    <location>
        <begin position="152"/>
        <end position="177"/>
    </location>
</feature>
<evidence type="ECO:0000256" key="4">
    <source>
        <dbReference type="ARBA" id="ARBA00023136"/>
    </source>
</evidence>
<dbReference type="KEGG" id="cten:18247133"/>
<feature type="compositionally biased region" description="Polar residues" evidence="5">
    <location>
        <begin position="1"/>
        <end position="14"/>
    </location>
</feature>
<evidence type="ECO:0000256" key="5">
    <source>
        <dbReference type="SAM" id="MobiDB-lite"/>
    </source>
</evidence>
<organism evidence="9">
    <name type="scientific">Candida tenuis (strain ATCC 10573 / BCRC 21748 / CBS 615 / JCM 9827 / NBRC 10315 / NRRL Y-1498 / VKM Y-70)</name>
    <name type="common">Yeast</name>
    <name type="synonym">Yamadazyma tenuis</name>
    <dbReference type="NCBI Taxonomy" id="590646"/>
    <lineage>
        <taxon>Eukaryota</taxon>
        <taxon>Fungi</taxon>
        <taxon>Dikarya</taxon>
        <taxon>Ascomycota</taxon>
        <taxon>Saccharomycotina</taxon>
        <taxon>Pichiomycetes</taxon>
        <taxon>Debaryomycetaceae</taxon>
        <taxon>Yamadazyma</taxon>
    </lineage>
</organism>
<feature type="transmembrane region" description="Helical" evidence="6">
    <location>
        <begin position="189"/>
        <end position="211"/>
    </location>
</feature>
<feature type="transmembrane region" description="Helical" evidence="6">
    <location>
        <begin position="492"/>
        <end position="514"/>
    </location>
</feature>
<feature type="domain" description="Major facilitator superfamily (MFS) profile" evidence="7">
    <location>
        <begin position="154"/>
        <end position="588"/>
    </location>
</feature>
<keyword evidence="9" id="KW-1185">Reference proteome</keyword>
<protein>
    <recommendedName>
        <fullName evidence="7">Major facilitator superfamily (MFS) profile domain-containing protein</fullName>
    </recommendedName>
</protein>
<evidence type="ECO:0000313" key="9">
    <source>
        <dbReference type="Proteomes" id="UP000000707"/>
    </source>
</evidence>
<sequence length="611" mass="68552">MKSELYQQYSQENTSSSSSHNTPLPIAFHGKDQDNHSRRGSRNSLGKSLETIRRSLTGQSVFSNVSQFSVKEIYGDLNSTEIERERARTKKDVLSEIQQNLDNDVEPFVLPESGLPIEKDGEEYGLIDPELITWEGYGDPDDPRNWSVTKKVYLLGFVSVYALVSPMSSSILTPAMSDISKEFHITDPVITSMVASIQILAWAVGPILIAPLSEFDYIGRKPVLDMSILMSFFFNLGCSFSKNTAQMMVFRFVGGLFGSSPLNVGAGVISDMFDAKSRNVALAGFTLAPLLGPVIAPMIAGFIVDNLQWRWVFYVLTIFNGVVAVLGMIFFKETYSPKLLKDKAKALRKSTGNTNLHTIYEITNQKFSTRMISTMTRPIKLLFMHPMVIGLGSFLAFVYGFMYLLIITFPTMFAENYGFSKSVIGLMYIPMGVGFTVGIAFWTVVIGKTYERLEERNNGVAKPEFRLPCLFIVGIIIPIGLVWYGWSAEKKLHWIMPGIGSGIFAFGFICAFQCCQNYLIDMNPRFAASSVAAAALFRSLFGFTFPLFANKMYRAMNYGWGNTMCAFIAFLLGVPFPIYCYFHGEEMRCRFNEKFDNEQKEQDKHALKALA</sequence>
<keyword evidence="3 6" id="KW-1133">Transmembrane helix</keyword>
<dbReference type="Gene3D" id="1.20.1250.20">
    <property type="entry name" value="MFS general substrate transporter like domains"/>
    <property type="match status" value="1"/>
</dbReference>
<dbReference type="AlphaFoldDB" id="G3B456"/>
<accession>G3B456</accession>
<dbReference type="GeneID" id="18247133"/>
<dbReference type="InterPro" id="IPR011701">
    <property type="entry name" value="MFS"/>
</dbReference>
<dbReference type="Proteomes" id="UP000000707">
    <property type="component" value="Unassembled WGS sequence"/>
</dbReference>
<keyword evidence="4 6" id="KW-0472">Membrane</keyword>
<dbReference type="eggNOG" id="KOG0255">
    <property type="taxonomic scope" value="Eukaryota"/>
</dbReference>
<dbReference type="InterPro" id="IPR036259">
    <property type="entry name" value="MFS_trans_sf"/>
</dbReference>
<evidence type="ECO:0000259" key="7">
    <source>
        <dbReference type="PROSITE" id="PS50850"/>
    </source>
</evidence>
<feature type="transmembrane region" description="Helical" evidence="6">
    <location>
        <begin position="560"/>
        <end position="582"/>
    </location>
</feature>
<feature type="transmembrane region" description="Helical" evidence="6">
    <location>
        <begin position="309"/>
        <end position="331"/>
    </location>
</feature>
<name>G3B456_CANTC</name>
<evidence type="ECO:0000313" key="8">
    <source>
        <dbReference type="EMBL" id="EGV64246.1"/>
    </source>
</evidence>
<reference evidence="8 9" key="1">
    <citation type="journal article" date="2011" name="Proc. Natl. Acad. Sci. U.S.A.">
        <title>Comparative genomics of xylose-fermenting fungi for enhanced biofuel production.</title>
        <authorList>
            <person name="Wohlbach D.J."/>
            <person name="Kuo A."/>
            <person name="Sato T.K."/>
            <person name="Potts K.M."/>
            <person name="Salamov A.A."/>
            <person name="LaButti K.M."/>
            <person name="Sun H."/>
            <person name="Clum A."/>
            <person name="Pangilinan J.L."/>
            <person name="Lindquist E.A."/>
            <person name="Lucas S."/>
            <person name="Lapidus A."/>
            <person name="Jin M."/>
            <person name="Gunawan C."/>
            <person name="Balan V."/>
            <person name="Dale B.E."/>
            <person name="Jeffries T.W."/>
            <person name="Zinkel R."/>
            <person name="Barry K.W."/>
            <person name="Grigoriev I.V."/>
            <person name="Gasch A.P."/>
        </authorList>
    </citation>
    <scope>NUCLEOTIDE SEQUENCE [LARGE SCALE GENOMIC DNA]</scope>
    <source>
        <strain evidence="9">ATCC 10573 / BCRC 21748 / CBS 615 / JCM 9827 / NBRC 10315 / NRRL Y-1498 / VKM Y-70</strain>
    </source>
</reference>
<dbReference type="PANTHER" id="PTHR23502:SF60">
    <property type="entry name" value="MAJOR FACILITATOR SUPERFAMILY (MFS) PROFILE DOMAIN-CONTAINING PROTEIN-RELATED"/>
    <property type="match status" value="1"/>
</dbReference>